<proteinExistence type="predicted"/>
<evidence type="ECO:0000313" key="2">
    <source>
        <dbReference type="EMBL" id="OGG06158.1"/>
    </source>
</evidence>
<dbReference type="GO" id="GO:0003676">
    <property type="term" value="F:nucleic acid binding"/>
    <property type="evidence" value="ECO:0007669"/>
    <property type="project" value="InterPro"/>
</dbReference>
<dbReference type="Pfam" id="PF13482">
    <property type="entry name" value="RNase_H_2"/>
    <property type="match status" value="1"/>
</dbReference>
<reference evidence="2 3" key="1">
    <citation type="journal article" date="2016" name="Nat. Commun.">
        <title>Thousands of microbial genomes shed light on interconnected biogeochemical processes in an aquifer system.</title>
        <authorList>
            <person name="Anantharaman K."/>
            <person name="Brown C.T."/>
            <person name="Hug L.A."/>
            <person name="Sharon I."/>
            <person name="Castelle C.J."/>
            <person name="Probst A.J."/>
            <person name="Thomas B.C."/>
            <person name="Singh A."/>
            <person name="Wilkins M.J."/>
            <person name="Karaoz U."/>
            <person name="Brodie E.L."/>
            <person name="Williams K.H."/>
            <person name="Hubbard S.S."/>
            <person name="Banfield J.F."/>
        </authorList>
    </citation>
    <scope>NUCLEOTIDE SEQUENCE [LARGE SCALE GENOMIC DNA]</scope>
</reference>
<dbReference type="Proteomes" id="UP000178681">
    <property type="component" value="Unassembled WGS sequence"/>
</dbReference>
<comment type="caution">
    <text evidence="2">The sequence shown here is derived from an EMBL/GenBank/DDBJ whole genome shotgun (WGS) entry which is preliminary data.</text>
</comment>
<evidence type="ECO:0000313" key="3">
    <source>
        <dbReference type="Proteomes" id="UP000178681"/>
    </source>
</evidence>
<feature type="domain" description="YprB ribonuclease H-like" evidence="1">
    <location>
        <begin position="17"/>
        <end position="162"/>
    </location>
</feature>
<gene>
    <name evidence="2" type="ORF">A2872_04280</name>
</gene>
<dbReference type="EMBL" id="MFJG01000025">
    <property type="protein sequence ID" value="OGG06158.1"/>
    <property type="molecule type" value="Genomic_DNA"/>
</dbReference>
<evidence type="ECO:0000259" key="1">
    <source>
        <dbReference type="Pfam" id="PF13482"/>
    </source>
</evidence>
<dbReference type="AlphaFoldDB" id="A0A1F5Z130"/>
<dbReference type="InterPro" id="IPR012337">
    <property type="entry name" value="RNaseH-like_sf"/>
</dbReference>
<organism evidence="2 3">
    <name type="scientific">Candidatus Gottesmanbacteria bacterium RIFCSPHIGHO2_01_FULL_42_12</name>
    <dbReference type="NCBI Taxonomy" id="1798377"/>
    <lineage>
        <taxon>Bacteria</taxon>
        <taxon>Candidatus Gottesmaniibacteriota</taxon>
    </lineage>
</organism>
<dbReference type="STRING" id="1798377.A2872_04280"/>
<accession>A0A1F5Z130</accession>
<dbReference type="InterPro" id="IPR038720">
    <property type="entry name" value="YprB_RNase_H-like_dom"/>
</dbReference>
<sequence>MFEVIFDCETKKFFDDTGTTDPADLGVSIVSLYTRELDQTFTEVSGTMMSFWEGEFDKMWKFFFQADRIVGFNSIHFDVGALKPYAPAGFAKLPHFDILEKLRDASGKRVKLNAVAKDSLGEEKNDSGANAILYYAAGDPESLAKLKKYCEMDVEITKKVYDFGRKNGYLKYTDFWNDKHQVEVDFSYPLNFTPADKQESLF</sequence>
<dbReference type="Gene3D" id="3.30.420.10">
    <property type="entry name" value="Ribonuclease H-like superfamily/Ribonuclease H"/>
    <property type="match status" value="1"/>
</dbReference>
<name>A0A1F5Z130_9BACT</name>
<dbReference type="InterPro" id="IPR036397">
    <property type="entry name" value="RNaseH_sf"/>
</dbReference>
<protein>
    <recommendedName>
        <fullName evidence="1">YprB ribonuclease H-like domain-containing protein</fullName>
    </recommendedName>
</protein>
<dbReference type="SUPFAM" id="SSF53098">
    <property type="entry name" value="Ribonuclease H-like"/>
    <property type="match status" value="1"/>
</dbReference>